<evidence type="ECO:0000256" key="1">
    <source>
        <dbReference type="SAM" id="Phobius"/>
    </source>
</evidence>
<dbReference type="Proteomes" id="UP000799444">
    <property type="component" value="Unassembled WGS sequence"/>
</dbReference>
<feature type="transmembrane region" description="Helical" evidence="1">
    <location>
        <begin position="203"/>
        <end position="225"/>
    </location>
</feature>
<feature type="transmembrane region" description="Helical" evidence="1">
    <location>
        <begin position="16"/>
        <end position="39"/>
    </location>
</feature>
<name>A0A9P4QPZ7_9PLEO</name>
<dbReference type="Pfam" id="PF20684">
    <property type="entry name" value="Fung_rhodopsin"/>
    <property type="match status" value="1"/>
</dbReference>
<dbReference type="InterPro" id="IPR049326">
    <property type="entry name" value="Rhodopsin_dom_fungi"/>
</dbReference>
<dbReference type="OrthoDB" id="3918601at2759"/>
<feature type="domain" description="Rhodopsin" evidence="2">
    <location>
        <begin position="32"/>
        <end position="266"/>
    </location>
</feature>
<keyword evidence="1" id="KW-0472">Membrane</keyword>
<dbReference type="AlphaFoldDB" id="A0A9P4QPZ7"/>
<proteinExistence type="predicted"/>
<dbReference type="PANTHER" id="PTHR38794:SF1">
    <property type="entry name" value="INTEGRAL MEMBRANE PROTEIN"/>
    <property type="match status" value="1"/>
</dbReference>
<organism evidence="3 4">
    <name type="scientific">Polyplosphaeria fusca</name>
    <dbReference type="NCBI Taxonomy" id="682080"/>
    <lineage>
        <taxon>Eukaryota</taxon>
        <taxon>Fungi</taxon>
        <taxon>Dikarya</taxon>
        <taxon>Ascomycota</taxon>
        <taxon>Pezizomycotina</taxon>
        <taxon>Dothideomycetes</taxon>
        <taxon>Pleosporomycetidae</taxon>
        <taxon>Pleosporales</taxon>
        <taxon>Tetraplosphaeriaceae</taxon>
        <taxon>Polyplosphaeria</taxon>
    </lineage>
</organism>
<evidence type="ECO:0000259" key="2">
    <source>
        <dbReference type="Pfam" id="PF20684"/>
    </source>
</evidence>
<keyword evidence="1" id="KW-1133">Transmembrane helix</keyword>
<evidence type="ECO:0000313" key="3">
    <source>
        <dbReference type="EMBL" id="KAF2729580.1"/>
    </source>
</evidence>
<feature type="transmembrane region" description="Helical" evidence="1">
    <location>
        <begin position="51"/>
        <end position="72"/>
    </location>
</feature>
<feature type="transmembrane region" description="Helical" evidence="1">
    <location>
        <begin position="125"/>
        <end position="148"/>
    </location>
</feature>
<protein>
    <recommendedName>
        <fullName evidence="2">Rhodopsin domain-containing protein</fullName>
    </recommendedName>
</protein>
<feature type="transmembrane region" description="Helical" evidence="1">
    <location>
        <begin position="168"/>
        <end position="191"/>
    </location>
</feature>
<dbReference type="PANTHER" id="PTHR38794">
    <property type="entry name" value="INTEGRAL MEMBRANE PROTEIN"/>
    <property type="match status" value="1"/>
</dbReference>
<evidence type="ECO:0000313" key="4">
    <source>
        <dbReference type="Proteomes" id="UP000799444"/>
    </source>
</evidence>
<keyword evidence="4" id="KW-1185">Reference proteome</keyword>
<dbReference type="EMBL" id="ML996241">
    <property type="protein sequence ID" value="KAF2729580.1"/>
    <property type="molecule type" value="Genomic_DNA"/>
</dbReference>
<feature type="transmembrane region" description="Helical" evidence="1">
    <location>
        <begin position="92"/>
        <end position="113"/>
    </location>
</feature>
<accession>A0A9P4QPZ7</accession>
<sequence length="326" mass="36276">MASVYPPVTRGESLNVLSWVLLSVTILTQITRWATKYFIVRKFFHDWDDLVAFLALIFSAALTIAISLQTANGLGSHFGDLTRSEQVGWQKAAYASNILFIATLWAGKSATVFHMQQINPFTWRFYSSVGVNVFVGLWAFTALLASCLQCPSPRWQSVERQNCVNRTALYTYIDASNLVTEALILLLPLIVLSDIKITLQRKLAILSCFMLRIFVIIGIVVQIVYSAKGVYTSSDPTYDSWKRTICLQIVQNFCVISGSVPYLKPFYMGLQSGLIRSDDMRRTGLTTAEYTQMSAEGRVSSKNDNGQIVSTHASERANASGASSTR</sequence>
<reference evidence="3" key="1">
    <citation type="journal article" date="2020" name="Stud. Mycol.">
        <title>101 Dothideomycetes genomes: a test case for predicting lifestyles and emergence of pathogens.</title>
        <authorList>
            <person name="Haridas S."/>
            <person name="Albert R."/>
            <person name="Binder M."/>
            <person name="Bloem J."/>
            <person name="Labutti K."/>
            <person name="Salamov A."/>
            <person name="Andreopoulos B."/>
            <person name="Baker S."/>
            <person name="Barry K."/>
            <person name="Bills G."/>
            <person name="Bluhm B."/>
            <person name="Cannon C."/>
            <person name="Castanera R."/>
            <person name="Culley D."/>
            <person name="Daum C."/>
            <person name="Ezra D."/>
            <person name="Gonzalez J."/>
            <person name="Henrissat B."/>
            <person name="Kuo A."/>
            <person name="Liang C."/>
            <person name="Lipzen A."/>
            <person name="Lutzoni F."/>
            <person name="Magnuson J."/>
            <person name="Mondo S."/>
            <person name="Nolan M."/>
            <person name="Ohm R."/>
            <person name="Pangilinan J."/>
            <person name="Park H.-J."/>
            <person name="Ramirez L."/>
            <person name="Alfaro M."/>
            <person name="Sun H."/>
            <person name="Tritt A."/>
            <person name="Yoshinaga Y."/>
            <person name="Zwiers L.-H."/>
            <person name="Turgeon B."/>
            <person name="Goodwin S."/>
            <person name="Spatafora J."/>
            <person name="Crous P."/>
            <person name="Grigoriev I."/>
        </authorList>
    </citation>
    <scope>NUCLEOTIDE SEQUENCE</scope>
    <source>
        <strain evidence="3">CBS 125425</strain>
    </source>
</reference>
<gene>
    <name evidence="3" type="ORF">EJ04DRAFT_502094</name>
</gene>
<keyword evidence="1" id="KW-0812">Transmembrane</keyword>
<comment type="caution">
    <text evidence="3">The sequence shown here is derived from an EMBL/GenBank/DDBJ whole genome shotgun (WGS) entry which is preliminary data.</text>
</comment>